<keyword evidence="1" id="KW-1133">Transmembrane helix</keyword>
<keyword evidence="3" id="KW-1185">Reference proteome</keyword>
<keyword evidence="1" id="KW-0812">Transmembrane</keyword>
<feature type="non-terminal residue" evidence="2">
    <location>
        <position position="1"/>
    </location>
</feature>
<keyword evidence="1" id="KW-0472">Membrane</keyword>
<reference evidence="2" key="1">
    <citation type="journal article" date="2020" name="Ecol. Evol.">
        <title>Genome structure and content of the rice root-knot nematode (Meloidogyne graminicola).</title>
        <authorList>
            <person name="Phan N.T."/>
            <person name="Danchin E.G.J."/>
            <person name="Klopp C."/>
            <person name="Perfus-Barbeoch L."/>
            <person name="Kozlowski D.K."/>
            <person name="Koutsovoulos G.D."/>
            <person name="Lopez-Roques C."/>
            <person name="Bouchez O."/>
            <person name="Zahm M."/>
            <person name="Besnard G."/>
            <person name="Bellafiore S."/>
        </authorList>
    </citation>
    <scope>NUCLEOTIDE SEQUENCE</scope>
    <source>
        <strain evidence="2">VN-18</strain>
    </source>
</reference>
<comment type="caution">
    <text evidence="2">The sequence shown here is derived from an EMBL/GenBank/DDBJ whole genome shotgun (WGS) entry which is preliminary data.</text>
</comment>
<dbReference type="EMBL" id="JABEBT010000013">
    <property type="protein sequence ID" value="KAF7638256.1"/>
    <property type="molecule type" value="Genomic_DNA"/>
</dbReference>
<accession>A0A8S9ZZ18</accession>
<dbReference type="Proteomes" id="UP000605970">
    <property type="component" value="Unassembled WGS sequence"/>
</dbReference>
<evidence type="ECO:0000313" key="2">
    <source>
        <dbReference type="EMBL" id="KAF7638256.1"/>
    </source>
</evidence>
<gene>
    <name evidence="2" type="ORF">Mgra_00002230</name>
</gene>
<proteinExistence type="predicted"/>
<sequence length="126" mass="17147">NYCIYFFYHFLNYILFSFFLKIFWLRGNILWRMVRRIIRFWWLGWGNINWWFWSISWCWSINWWFWSICRRRNINWWWRCISWWRTINWRFRGISWWRNINRWWRCICRRRCISWLWWFFSCCWCI</sequence>
<protein>
    <submittedName>
        <fullName evidence="2">Uncharacterized protein</fullName>
    </submittedName>
</protein>
<feature type="transmembrane region" description="Helical" evidence="1">
    <location>
        <begin position="48"/>
        <end position="66"/>
    </location>
</feature>
<dbReference type="AlphaFoldDB" id="A0A8S9ZZ18"/>
<evidence type="ECO:0000256" key="1">
    <source>
        <dbReference type="SAM" id="Phobius"/>
    </source>
</evidence>
<name>A0A8S9ZZ18_9BILA</name>
<feature type="transmembrane region" description="Helical" evidence="1">
    <location>
        <begin position="6"/>
        <end position="27"/>
    </location>
</feature>
<evidence type="ECO:0000313" key="3">
    <source>
        <dbReference type="Proteomes" id="UP000605970"/>
    </source>
</evidence>
<feature type="non-terminal residue" evidence="2">
    <location>
        <position position="126"/>
    </location>
</feature>
<organism evidence="2 3">
    <name type="scientific">Meloidogyne graminicola</name>
    <dbReference type="NCBI Taxonomy" id="189291"/>
    <lineage>
        <taxon>Eukaryota</taxon>
        <taxon>Metazoa</taxon>
        <taxon>Ecdysozoa</taxon>
        <taxon>Nematoda</taxon>
        <taxon>Chromadorea</taxon>
        <taxon>Rhabditida</taxon>
        <taxon>Tylenchina</taxon>
        <taxon>Tylenchomorpha</taxon>
        <taxon>Tylenchoidea</taxon>
        <taxon>Meloidogynidae</taxon>
        <taxon>Meloidogyninae</taxon>
        <taxon>Meloidogyne</taxon>
    </lineage>
</organism>